<name>A0A9W8JZS4_9AGAR</name>
<dbReference type="PROSITE" id="PS51192">
    <property type="entry name" value="HELICASE_ATP_BIND_1"/>
    <property type="match status" value="1"/>
</dbReference>
<evidence type="ECO:0000259" key="8">
    <source>
        <dbReference type="PROSITE" id="PS51194"/>
    </source>
</evidence>
<dbReference type="GO" id="GO:0003676">
    <property type="term" value="F:nucleic acid binding"/>
    <property type="evidence" value="ECO:0007669"/>
    <property type="project" value="InterPro"/>
</dbReference>
<dbReference type="Pfam" id="PF00271">
    <property type="entry name" value="Helicase_C"/>
    <property type="match status" value="1"/>
</dbReference>
<reference evidence="9" key="1">
    <citation type="submission" date="2022-07" db="EMBL/GenBank/DDBJ databases">
        <title>Genome Sequence of Agrocybe chaxingu.</title>
        <authorList>
            <person name="Buettner E."/>
        </authorList>
    </citation>
    <scope>NUCLEOTIDE SEQUENCE</scope>
    <source>
        <strain evidence="9">MP-N11</strain>
    </source>
</reference>
<dbReference type="Pfam" id="PF00270">
    <property type="entry name" value="DEAD"/>
    <property type="match status" value="1"/>
</dbReference>
<feature type="region of interest" description="Disordered" evidence="6">
    <location>
        <begin position="1575"/>
        <end position="1599"/>
    </location>
</feature>
<dbReference type="Proteomes" id="UP001148786">
    <property type="component" value="Unassembled WGS sequence"/>
</dbReference>
<organism evidence="9 10">
    <name type="scientific">Agrocybe chaxingu</name>
    <dbReference type="NCBI Taxonomy" id="84603"/>
    <lineage>
        <taxon>Eukaryota</taxon>
        <taxon>Fungi</taxon>
        <taxon>Dikarya</taxon>
        <taxon>Basidiomycota</taxon>
        <taxon>Agaricomycotina</taxon>
        <taxon>Agaricomycetes</taxon>
        <taxon>Agaricomycetidae</taxon>
        <taxon>Agaricales</taxon>
        <taxon>Agaricineae</taxon>
        <taxon>Strophariaceae</taxon>
        <taxon>Agrocybe</taxon>
    </lineage>
</organism>
<feature type="compositionally biased region" description="Low complexity" evidence="6">
    <location>
        <begin position="2765"/>
        <end position="2784"/>
    </location>
</feature>
<comment type="caution">
    <text evidence="9">The sequence shown here is derived from an EMBL/GenBank/DDBJ whole genome shotgun (WGS) entry which is preliminary data.</text>
</comment>
<dbReference type="GO" id="GO:0005524">
    <property type="term" value="F:ATP binding"/>
    <property type="evidence" value="ECO:0007669"/>
    <property type="project" value="UniProtKB-KW"/>
</dbReference>
<dbReference type="GO" id="GO:0009378">
    <property type="term" value="F:four-way junction helicase activity"/>
    <property type="evidence" value="ECO:0007669"/>
    <property type="project" value="TreeGrafter"/>
</dbReference>
<keyword evidence="2" id="KW-0547">Nucleotide-binding</keyword>
<protein>
    <recommendedName>
        <fullName evidence="5">DNA 3'-5' helicase</fullName>
        <ecNumber evidence="5">5.6.2.4</ecNumber>
    </recommendedName>
</protein>
<keyword evidence="3" id="KW-0067">ATP-binding</keyword>
<dbReference type="OrthoDB" id="2507344at2759"/>
<dbReference type="EMBL" id="JANKHO010000548">
    <property type="protein sequence ID" value="KAJ3508586.1"/>
    <property type="molecule type" value="Genomic_DNA"/>
</dbReference>
<dbReference type="GO" id="GO:0005737">
    <property type="term" value="C:cytoplasm"/>
    <property type="evidence" value="ECO:0007669"/>
    <property type="project" value="TreeGrafter"/>
</dbReference>
<dbReference type="GO" id="GO:0043138">
    <property type="term" value="F:3'-5' DNA helicase activity"/>
    <property type="evidence" value="ECO:0007669"/>
    <property type="project" value="UniProtKB-EC"/>
</dbReference>
<dbReference type="SUPFAM" id="SSF52540">
    <property type="entry name" value="P-loop containing nucleoside triphosphate hydrolases"/>
    <property type="match status" value="1"/>
</dbReference>
<dbReference type="GO" id="GO:0000724">
    <property type="term" value="P:double-strand break repair via homologous recombination"/>
    <property type="evidence" value="ECO:0007669"/>
    <property type="project" value="TreeGrafter"/>
</dbReference>
<gene>
    <name evidence="9" type="ORF">NLJ89_g5676</name>
</gene>
<evidence type="ECO:0000313" key="9">
    <source>
        <dbReference type="EMBL" id="KAJ3508586.1"/>
    </source>
</evidence>
<keyword evidence="10" id="KW-1185">Reference proteome</keyword>
<feature type="region of interest" description="Disordered" evidence="6">
    <location>
        <begin position="1622"/>
        <end position="1648"/>
    </location>
</feature>
<dbReference type="EC" id="5.6.2.4" evidence="5"/>
<evidence type="ECO:0000256" key="2">
    <source>
        <dbReference type="ARBA" id="ARBA00022741"/>
    </source>
</evidence>
<evidence type="ECO:0000256" key="3">
    <source>
        <dbReference type="ARBA" id="ARBA00022840"/>
    </source>
</evidence>
<evidence type="ECO:0000259" key="7">
    <source>
        <dbReference type="PROSITE" id="PS51192"/>
    </source>
</evidence>
<proteinExistence type="inferred from homology"/>
<comment type="catalytic activity">
    <reaction evidence="4">
        <text>Couples ATP hydrolysis with the unwinding of duplex DNA by translocating in the 3'-5' direction.</text>
        <dbReference type="EC" id="5.6.2.4"/>
    </reaction>
</comment>
<sequence length="2800" mass="312862">MPYRLRSPYLLRATFPLQASHRENPKNPPTVSIQRLNDGHMKRYIVVSSPNFEEIQSTTTVDRILQEAEAYTSIPYDNKEPDIRNISPWLRTTRWHELLLGRDVGDLVKLVQYPSVSEYRTLAAVVQELVAQAAGHIDSTPTLVLQKLNSPRGPQEVSNTPFKSHADSATLPKYTRVLTGLVAMLLRGAPLSLPSDVQSELDIFKESLGQLPTKDSVDHLFMLLLSIWSQSWPCVEGQRVTDPTIMYLALSSLTPTGRFQEPKFVTHTIACFEYLMRLIFLKGIHSNKSIDEGVHAFQPWFIEKTESTFNSLRTLQHFASSIAYQTMGLPQVWWTDRTSYRSMLYKGYPVSLRNISDMLHTLEEQIREVWEKDILLSLDLSVSYSFLYDDLSNKEPGYSFTTDPKNSIFADHQLLIREIANREDLRSRFMVLQSSNAVRWNVYELRRWLTKYGLFSLLILIRSNLTGGSPGRITELTAAQLVNMATYAVRNLVVFNKHLAILCTYLKTSALTGYDRLIPHSLDSFTSDMLVQDLAIARPFARLAARICHPNRPDIIRRFDTHVFVNHTALFATDNVTEMLTKIGLPHFEFPLNVNSWRHISTAFRRLHCTRFKQLLDEEDNDSVDARQSGHSRQTENRLYGLSHDTLAGAGEDVLPLFLDASTDWQILCGVVPGGTGLRYSQSMMSAFGSLLEEGVIQHPQGDDKTIEGKLCALESKLVAKIEELECYIRDYFGAGSSPTLLETAPSTSNSVDSSPISTFSLTSSTLVTSNLSSSVEEFPVVDFETQALGALRRVLRDQDATWSSQEQKISILAMLEHKHDAIIIMATGSGKSMIPIIPSLVEIRQTTVLILPFRSLIVDFEAKLKRMAVPFEVYSPVKPLSSHVNLVLVSADHATTDKWRESVVLLNMARPVARYVLDEAHIPTTTSDYRDALKYMAEIRCTFPVQLALMTATAHDRLVKILREQFCIGQDALLLRMSTNRPELRYSWLQCPPASVDATIRGLIQEHLKRPEDRALVFVPFLDEGHSLSSTLGYPFYHGKLEDATQVSFHQEWINGTTPVMVATSAFGTGNDYPHVRLVIHVGTPFELMSFIQEVSRAGRDKRPATCVLLQSERPRHLPSHITLETDLTGRINMSEALYKQTGRCIRFILTSYIDGRGIYCSALPANQICSRCASHCERKSRPSFEDSTQQAKRVRLERQTQVNSYVCEFKSVLSRFDNACAFCVVFAYQGPPHDMKECPTLTGLLGQNGYGSFFDWRRGIKYADYHTRICFYCHIPQGPNDSLHTTFQRSKNACKYPDIVAPAVFALLLDENLCRDASKYFGVSFHGPENALSFINAPPIPSHCNQRFAEVSSATLDGFEDQLAMLETCCKSLTITDELRDARSVGVEGIIAPSSFDEPLCNGPASPLAILNGRHRLHVYTPIHGYDQVHVDQFSHACAFCLVFELDSPPHDFKTCPALSRRLGYSAHDSFMDWRSRIQDTSHRQPNTAHEVPDPLCPASYSSRDLGDVVESTVFSMLLHPELCEEAEKHFKLALYHPHNAIEFINSAPLPGHESNLMALFTCRPKTRKAVKSKATIQSEDELPQREGVTGNEGPAKKVGVAPTLARSCYLFGRPKERKKAKDTTADDTGECGPSAFVRPSDANETTEVHSDANQAILGFARMCFADPVRPWLWVRLWGVLKVNSRRPTSATLNNLIRALGGDPSNPAAPYSKMARYIARHAIIIAIDPKCISLDHLETNPNAHAFPSAVFLDGAAKSKNAADLLNGYHRFIVCQALGKEIYAQYQKARIAVDQHLRSDTSDPAYGKKLPELIHKLNIAESKLREIASWLVLFYDRTKILSLPNSQAVLHYLARNTADYQAHDNEEIELRMTLNLCWKNLSDTAMSLISPEDVKLDSWKWSASIRPSRRLLSAATDKGMFCEVVKAAPFIQQWSIPCINPTSLHNWKHHVAPFMEAVLSQGSAALYFLCSNQPIPDAFSKEALNELRFDIRTNPSPPAFNLLDFNFFETVTEAYKKHLYRERELFGIDPSNQADTLKFGEAFRVYVEDVVEGITFWASCKIDEVRISPSYPPDAIVILKTMVKRLKWVLVHGLFNSVSFGLELSTPSPILCPLFIIDISSALMSVRGQLWVIFQWLEPFLGASFIFQKFGGSSGVICAALSRLKATLPAINVLRKLLTLVFNHRTTSLVQMRSEDGNLAIISPSASAISQGSEEDVEFCQLFHGLPDLLKAWRRSELELIGPGAKTIRSVPEMDNIPQDALDEITKYRGGDLAINILHCTALPWADVPTASMSGRMSQITGYVIQALWQYAQRTLRYSKYSFFWDLRNAIERLAGECLPGFYNFWDELEEDESLVVPASSPGDFTLRKKVCLKSKAAEVQVTTAEACREIIELICRKEVGAIPVPTGEHSSEYHPHHDVYHAAVQLFQKIAIASYRTQVMYTDPNRDRSQEIGPEVIREIYDSLDIPSTFKHAPSKFTSHYYTSINTEELEKIESLGEGSRAAQIRQDNAQRRQFAKKKGVRLLEPLPSLVPTEMLQDNSLLEIEDIQPRASQSRNGSHEAPSHEPVDLTEYDTLEKSHVASHGVAEVVAPASAPPPTPNESHATYQNGVDTAEVPFHDAPTPAPPVVAGEICILSQTAKNPIEAPSPDPPVSAPPTSANELLVEDSTSRDDKLKRKRGGDADGGVDVSKATPPQPEGAIPSTPPAPKKPKYYLDTPPCDGFDDAILASLDLDGLENAHASTPNALRLGKDHVVQSRANSEISSSAATSPPSSSSLPSSPVPQGAKRISNKKLFFTGK</sequence>
<dbReference type="PANTHER" id="PTHR13710:SF154">
    <property type="entry name" value="RECQ HELICASE, PUTATIVE (AFU_ORTHOLOGUE AFUA_6G14720)-RELATED"/>
    <property type="match status" value="1"/>
</dbReference>
<dbReference type="SMART" id="SM00487">
    <property type="entry name" value="DEXDc"/>
    <property type="match status" value="1"/>
</dbReference>
<evidence type="ECO:0000256" key="6">
    <source>
        <dbReference type="SAM" id="MobiDB-lite"/>
    </source>
</evidence>
<dbReference type="PANTHER" id="PTHR13710">
    <property type="entry name" value="DNA HELICASE RECQ FAMILY MEMBER"/>
    <property type="match status" value="1"/>
</dbReference>
<feature type="compositionally biased region" description="Pro residues" evidence="6">
    <location>
        <begin position="2647"/>
        <end position="2656"/>
    </location>
</feature>
<dbReference type="InterPro" id="IPR001650">
    <property type="entry name" value="Helicase_C-like"/>
</dbReference>
<evidence type="ECO:0000256" key="1">
    <source>
        <dbReference type="ARBA" id="ARBA00005446"/>
    </source>
</evidence>
<feature type="region of interest" description="Disordered" evidence="6">
    <location>
        <begin position="2757"/>
        <end position="2800"/>
    </location>
</feature>
<comment type="similarity">
    <text evidence="1">Belongs to the helicase family. RecQ subfamily.</text>
</comment>
<dbReference type="Gene3D" id="3.40.50.300">
    <property type="entry name" value="P-loop containing nucleotide triphosphate hydrolases"/>
    <property type="match status" value="2"/>
</dbReference>
<feature type="domain" description="Helicase ATP-binding" evidence="7">
    <location>
        <begin position="813"/>
        <end position="973"/>
    </location>
</feature>
<dbReference type="PROSITE" id="PS51194">
    <property type="entry name" value="HELICASE_CTER"/>
    <property type="match status" value="1"/>
</dbReference>
<accession>A0A9W8JZS4</accession>
<feature type="domain" description="Helicase C-terminal" evidence="8">
    <location>
        <begin position="1004"/>
        <end position="1141"/>
    </location>
</feature>
<dbReference type="SMART" id="SM00490">
    <property type="entry name" value="HELICc"/>
    <property type="match status" value="1"/>
</dbReference>
<dbReference type="InterPro" id="IPR027417">
    <property type="entry name" value="P-loop_NTPase"/>
</dbReference>
<evidence type="ECO:0000256" key="5">
    <source>
        <dbReference type="ARBA" id="ARBA00034808"/>
    </source>
</evidence>
<dbReference type="InterPro" id="IPR014001">
    <property type="entry name" value="Helicase_ATP-bd"/>
</dbReference>
<evidence type="ECO:0000256" key="4">
    <source>
        <dbReference type="ARBA" id="ARBA00034617"/>
    </source>
</evidence>
<dbReference type="GO" id="GO:0005694">
    <property type="term" value="C:chromosome"/>
    <property type="evidence" value="ECO:0007669"/>
    <property type="project" value="TreeGrafter"/>
</dbReference>
<dbReference type="InterPro" id="IPR011545">
    <property type="entry name" value="DEAD/DEAH_box_helicase_dom"/>
</dbReference>
<evidence type="ECO:0000313" key="10">
    <source>
        <dbReference type="Proteomes" id="UP001148786"/>
    </source>
</evidence>
<feature type="region of interest" description="Disordered" evidence="6">
    <location>
        <begin position="2643"/>
        <end position="2718"/>
    </location>
</feature>